<dbReference type="InterPro" id="IPR002100">
    <property type="entry name" value="TF_MADSbox"/>
</dbReference>
<evidence type="ECO:0000259" key="9">
    <source>
        <dbReference type="PROSITE" id="PS51297"/>
    </source>
</evidence>
<dbReference type="InterPro" id="IPR002487">
    <property type="entry name" value="TF_Kbox"/>
</dbReference>
<evidence type="ECO:0000256" key="3">
    <source>
        <dbReference type="ARBA" id="ARBA00023125"/>
    </source>
</evidence>
<proteinExistence type="predicted"/>
<gene>
    <name evidence="10" type="ORF">AABB24_034336</name>
</gene>
<organism evidence="10 11">
    <name type="scientific">Solanum stoloniferum</name>
    <dbReference type="NCBI Taxonomy" id="62892"/>
    <lineage>
        <taxon>Eukaryota</taxon>
        <taxon>Viridiplantae</taxon>
        <taxon>Streptophyta</taxon>
        <taxon>Embryophyta</taxon>
        <taxon>Tracheophyta</taxon>
        <taxon>Spermatophyta</taxon>
        <taxon>Magnoliopsida</taxon>
        <taxon>eudicotyledons</taxon>
        <taxon>Gunneridae</taxon>
        <taxon>Pentapetalae</taxon>
        <taxon>asterids</taxon>
        <taxon>lamiids</taxon>
        <taxon>Solanales</taxon>
        <taxon>Solanaceae</taxon>
        <taxon>Solanoideae</taxon>
        <taxon>Solaneae</taxon>
        <taxon>Solanum</taxon>
    </lineage>
</organism>
<evidence type="ECO:0000313" key="10">
    <source>
        <dbReference type="EMBL" id="KAL3330445.1"/>
    </source>
</evidence>
<evidence type="ECO:0000256" key="1">
    <source>
        <dbReference type="ARBA" id="ARBA00004123"/>
    </source>
</evidence>
<dbReference type="InterPro" id="IPR050142">
    <property type="entry name" value="MADS-box/MEF2_TF"/>
</dbReference>
<feature type="coiled-coil region" evidence="6">
    <location>
        <begin position="272"/>
        <end position="302"/>
    </location>
</feature>
<dbReference type="InterPro" id="IPR036879">
    <property type="entry name" value="TF_MADSbox_sf"/>
</dbReference>
<name>A0ABD2RF24_9SOLN</name>
<dbReference type="GO" id="GO:0003677">
    <property type="term" value="F:DNA binding"/>
    <property type="evidence" value="ECO:0007669"/>
    <property type="project" value="UniProtKB-KW"/>
</dbReference>
<evidence type="ECO:0000256" key="5">
    <source>
        <dbReference type="ARBA" id="ARBA00023242"/>
    </source>
</evidence>
<feature type="coiled-coil region" evidence="6">
    <location>
        <begin position="213"/>
        <end position="240"/>
    </location>
</feature>
<dbReference type="SUPFAM" id="SSF55455">
    <property type="entry name" value="SRF-like"/>
    <property type="match status" value="3"/>
</dbReference>
<feature type="signal peptide" evidence="7">
    <location>
        <begin position="1"/>
        <end position="18"/>
    </location>
</feature>
<feature type="domain" description="K-box" evidence="9">
    <location>
        <begin position="213"/>
        <end position="304"/>
    </location>
</feature>
<dbReference type="CDD" id="cd00120">
    <property type="entry name" value="MADS"/>
    <property type="match status" value="1"/>
</dbReference>
<keyword evidence="4" id="KW-0804">Transcription</keyword>
<evidence type="ECO:0000259" key="8">
    <source>
        <dbReference type="PROSITE" id="PS50066"/>
    </source>
</evidence>
<dbReference type="PANTHER" id="PTHR48019">
    <property type="entry name" value="SERUM RESPONSE FACTOR HOMOLOG"/>
    <property type="match status" value="1"/>
</dbReference>
<dbReference type="Pfam" id="PF01486">
    <property type="entry name" value="K-box"/>
    <property type="match status" value="1"/>
</dbReference>
<comment type="caution">
    <text evidence="10">The sequence shown here is derived from an EMBL/GenBank/DDBJ whole genome shotgun (WGS) entry which is preliminary data.</text>
</comment>
<evidence type="ECO:0000256" key="6">
    <source>
        <dbReference type="SAM" id="Coils"/>
    </source>
</evidence>
<feature type="domain" description="MADS-box" evidence="8">
    <location>
        <begin position="36"/>
        <end position="89"/>
    </location>
</feature>
<keyword evidence="5" id="KW-0539">Nucleus</keyword>
<dbReference type="InterPro" id="IPR033896">
    <property type="entry name" value="MEF2-like_N"/>
</dbReference>
<dbReference type="Pfam" id="PF00319">
    <property type="entry name" value="SRF-TF"/>
    <property type="match status" value="3"/>
</dbReference>
<dbReference type="PROSITE" id="PS00350">
    <property type="entry name" value="MADS_BOX_1"/>
    <property type="match status" value="1"/>
</dbReference>
<keyword evidence="11" id="KW-1185">Reference proteome</keyword>
<comment type="subcellular location">
    <subcellularLocation>
        <location evidence="1">Nucleus</location>
    </subcellularLocation>
</comment>
<keyword evidence="6" id="KW-0175">Coiled coil</keyword>
<evidence type="ECO:0000256" key="4">
    <source>
        <dbReference type="ARBA" id="ARBA00023163"/>
    </source>
</evidence>
<dbReference type="SMART" id="SM00432">
    <property type="entry name" value="MADS"/>
    <property type="match status" value="3"/>
</dbReference>
<feature type="domain" description="MADS-box" evidence="8">
    <location>
        <begin position="90"/>
        <end position="136"/>
    </location>
</feature>
<feature type="domain" description="MADS-box" evidence="8">
    <location>
        <begin position="132"/>
        <end position="192"/>
    </location>
</feature>
<dbReference type="Proteomes" id="UP001627284">
    <property type="component" value="Unassembled WGS sequence"/>
</dbReference>
<keyword evidence="7" id="KW-0732">Signal</keyword>
<accession>A0ABD2RF24</accession>
<evidence type="ECO:0000256" key="7">
    <source>
        <dbReference type="SAM" id="SignalP"/>
    </source>
</evidence>
<reference evidence="10 11" key="1">
    <citation type="submission" date="2024-05" db="EMBL/GenBank/DDBJ databases">
        <title>De novo assembly of an allotetraploid wild potato.</title>
        <authorList>
            <person name="Hosaka A.J."/>
        </authorList>
    </citation>
    <scope>NUCLEOTIDE SEQUENCE [LARGE SCALE GENOMIC DNA]</scope>
    <source>
        <tissue evidence="10">Young leaves</tissue>
    </source>
</reference>
<sequence length="341" mass="39856">MLMLLLSFFLLLERCMNSHLLRRNNTTYQEEKRKEMGRGKIEIKRIENSSNRHVTYSKRRNGILKKAKEISVLCDAHVSVIIFATSGKIEIKRIENSSNRHVTYSKRRNGILKKAKEISVLCDAHVSVIIFATSGKIEIKRIENSSNRHVTYSKRRNGILKKAKEISVLCDAHVSVIIFATSGKMHEFSSTPLVDILDQYHKLTGRRLWDAKHENLDNEINKVKKDNDNMQIELRHLKGEDISSLNYRELMILEDALENGLTGIRDKQNEFMRTMRKKTQNMEQEQDQLNCQLRQLEIASMNRNMGEIGEVFEQTRENHDYGQMPFAFRVQPMQPNLHQRF</sequence>
<protein>
    <submittedName>
        <fullName evidence="10">Uncharacterized protein</fullName>
    </submittedName>
</protein>
<feature type="chain" id="PRO_5044724373" evidence="7">
    <location>
        <begin position="19"/>
        <end position="341"/>
    </location>
</feature>
<dbReference type="CDD" id="cd00265">
    <property type="entry name" value="MADS_MEF2_like"/>
    <property type="match status" value="1"/>
</dbReference>
<dbReference type="Gene3D" id="3.40.1810.10">
    <property type="entry name" value="Transcription factor, MADS-box"/>
    <property type="match status" value="3"/>
</dbReference>
<evidence type="ECO:0000313" key="11">
    <source>
        <dbReference type="Proteomes" id="UP001627284"/>
    </source>
</evidence>
<evidence type="ECO:0000256" key="2">
    <source>
        <dbReference type="ARBA" id="ARBA00023015"/>
    </source>
</evidence>
<dbReference type="EMBL" id="JBJKTR010000020">
    <property type="protein sequence ID" value="KAL3330452.1"/>
    <property type="molecule type" value="Genomic_DNA"/>
</dbReference>
<dbReference type="PRINTS" id="PR00404">
    <property type="entry name" value="MADSDOMAIN"/>
</dbReference>
<dbReference type="PROSITE" id="PS50066">
    <property type="entry name" value="MADS_BOX_2"/>
    <property type="match status" value="3"/>
</dbReference>
<keyword evidence="2" id="KW-0805">Transcription regulation</keyword>
<dbReference type="PROSITE" id="PS51297">
    <property type="entry name" value="K_BOX"/>
    <property type="match status" value="1"/>
</dbReference>
<dbReference type="GO" id="GO:0005634">
    <property type="term" value="C:nucleus"/>
    <property type="evidence" value="ECO:0007669"/>
    <property type="project" value="UniProtKB-SubCell"/>
</dbReference>
<keyword evidence="3" id="KW-0238">DNA-binding</keyword>
<dbReference type="AlphaFoldDB" id="A0ABD2RF24"/>
<dbReference type="EMBL" id="JBJKTR010000020">
    <property type="protein sequence ID" value="KAL3330445.1"/>
    <property type="molecule type" value="Genomic_DNA"/>
</dbReference>